<organism evidence="4 5">
    <name type="scientific">Kineothrix sedimenti</name>
    <dbReference type="NCBI Taxonomy" id="3123317"/>
    <lineage>
        <taxon>Bacteria</taxon>
        <taxon>Bacillati</taxon>
        <taxon>Bacillota</taxon>
        <taxon>Clostridia</taxon>
        <taxon>Lachnospirales</taxon>
        <taxon>Lachnospiraceae</taxon>
        <taxon>Kineothrix</taxon>
    </lineage>
</organism>
<dbReference type="SUPFAM" id="SSF82185">
    <property type="entry name" value="Histone H3 K4-specific methyltransferase SET7/9 N-terminal domain"/>
    <property type="match status" value="1"/>
</dbReference>
<feature type="transmembrane region" description="Helical" evidence="3">
    <location>
        <begin position="12"/>
        <end position="30"/>
    </location>
</feature>
<dbReference type="EMBL" id="CP146256">
    <property type="protein sequence ID" value="XAH72531.1"/>
    <property type="molecule type" value="Genomic_DNA"/>
</dbReference>
<evidence type="ECO:0000256" key="2">
    <source>
        <dbReference type="SAM" id="MobiDB-lite"/>
    </source>
</evidence>
<keyword evidence="3" id="KW-0472">Membrane</keyword>
<evidence type="ECO:0000313" key="5">
    <source>
        <dbReference type="Proteomes" id="UP001451571"/>
    </source>
</evidence>
<protein>
    <recommendedName>
        <fullName evidence="6">MORN repeat protein</fullName>
    </recommendedName>
</protein>
<evidence type="ECO:0000256" key="1">
    <source>
        <dbReference type="ARBA" id="ARBA00022737"/>
    </source>
</evidence>
<evidence type="ECO:0000313" key="4">
    <source>
        <dbReference type="EMBL" id="XAH72531.1"/>
    </source>
</evidence>
<proteinExistence type="predicted"/>
<keyword evidence="3" id="KW-1133">Transmembrane helix</keyword>
<accession>A0ABZ3EQR7</accession>
<feature type="compositionally biased region" description="Basic and acidic residues" evidence="2">
    <location>
        <begin position="108"/>
        <end position="124"/>
    </location>
</feature>
<dbReference type="Proteomes" id="UP001451571">
    <property type="component" value="Chromosome"/>
</dbReference>
<feature type="region of interest" description="Disordered" evidence="2">
    <location>
        <begin position="102"/>
        <end position="124"/>
    </location>
</feature>
<keyword evidence="5" id="KW-1185">Reference proteome</keyword>
<feature type="compositionally biased region" description="Acidic residues" evidence="2">
    <location>
        <begin position="63"/>
        <end position="84"/>
    </location>
</feature>
<dbReference type="Gene3D" id="2.20.110.10">
    <property type="entry name" value="Histone H3 K4-specific methyltransferase SET7/9 N-terminal domain"/>
    <property type="match status" value="1"/>
</dbReference>
<keyword evidence="3" id="KW-0812">Transmembrane</keyword>
<name>A0ABZ3EQR7_9FIRM</name>
<gene>
    <name evidence="4" type="ORF">V6984_13515</name>
</gene>
<dbReference type="RefSeq" id="WP_342756146.1">
    <property type="nucleotide sequence ID" value="NZ_CP146256.1"/>
</dbReference>
<evidence type="ECO:0000256" key="3">
    <source>
        <dbReference type="SAM" id="Phobius"/>
    </source>
</evidence>
<evidence type="ECO:0008006" key="6">
    <source>
        <dbReference type="Google" id="ProtNLM"/>
    </source>
</evidence>
<feature type="region of interest" description="Disordered" evidence="2">
    <location>
        <begin position="54"/>
        <end position="87"/>
    </location>
</feature>
<reference evidence="4 5" key="1">
    <citation type="submission" date="2024-02" db="EMBL/GenBank/DDBJ databases">
        <title>Bacterial strain from lacustrine sediment.</title>
        <authorList>
            <person name="Petit C."/>
            <person name="Fadhlaoui K."/>
        </authorList>
    </citation>
    <scope>NUCLEOTIDE SEQUENCE [LARGE SCALE GENOMIC DNA]</scope>
    <source>
        <strain evidence="4 5">IPX-CK</strain>
    </source>
</reference>
<sequence length="355" mass="40352">MKDSSNKVKLITIGIAVVLIVIICGISFIVHEIDRREMLDTNSKLQTDIMEYANSTQGKDAQNIDDSEIKEQEEESETEGEEATGEPAVVIEEDEDIPEESIIDEEQAAGRDNGKTTAKWQKEASENLSTVEIDMSRQMSEMRGYWEDGNMEAVEDLAYLPRYRAASQKLSGSVKYYYFGDTDENNRPSGKGLAIYADNQYYYGEWKNGVRSGDGMWIKYYVYDQNVKAKDSLYLQHSYSGSWSNDLPNGEGAEHYDFIVENMEANVGYNRNFIGNFKDGLYDGEIYITNYYKDNNIKEWSGTAKNGVWQSLGEKDKKGQYPVIVELTDKDNYQWVTEKENVNQGVNGLISAAKQ</sequence>
<dbReference type="InterPro" id="IPR003409">
    <property type="entry name" value="MORN"/>
</dbReference>
<keyword evidence="1" id="KW-0677">Repeat</keyword>
<dbReference type="Pfam" id="PF02493">
    <property type="entry name" value="MORN"/>
    <property type="match status" value="2"/>
</dbReference>